<dbReference type="InterPro" id="IPR000757">
    <property type="entry name" value="Beta-glucanase-like"/>
</dbReference>
<dbReference type="AlphaFoldDB" id="A0A2G9C5E5"/>
<evidence type="ECO:0000259" key="3">
    <source>
        <dbReference type="PROSITE" id="PS51762"/>
    </source>
</evidence>
<dbReference type="Proteomes" id="UP000231501">
    <property type="component" value="Unassembled WGS sequence"/>
</dbReference>
<evidence type="ECO:0000256" key="2">
    <source>
        <dbReference type="SAM" id="SignalP"/>
    </source>
</evidence>
<dbReference type="PANTHER" id="PTHR10963:SF55">
    <property type="entry name" value="GLYCOSIDE HYDROLASE FAMILY 16 PROTEIN"/>
    <property type="match status" value="1"/>
</dbReference>
<feature type="signal peptide" evidence="2">
    <location>
        <begin position="1"/>
        <end position="27"/>
    </location>
</feature>
<dbReference type="CDD" id="cd08023">
    <property type="entry name" value="GH16_laminarinase_like"/>
    <property type="match status" value="1"/>
</dbReference>
<comment type="caution">
    <text evidence="4">The sequence shown here is derived from an EMBL/GenBank/DDBJ whole genome shotgun (WGS) entry which is preliminary data.</text>
</comment>
<dbReference type="Gene3D" id="2.60.120.200">
    <property type="match status" value="1"/>
</dbReference>
<dbReference type="OrthoDB" id="9809583at2"/>
<comment type="similarity">
    <text evidence="1">Belongs to the glycosyl hydrolase 16 family.</text>
</comment>
<feature type="domain" description="GH16" evidence="3">
    <location>
        <begin position="36"/>
        <end position="287"/>
    </location>
</feature>
<keyword evidence="4" id="KW-0378">Hydrolase</keyword>
<proteinExistence type="inferred from homology"/>
<name>A0A2G9C5E5_9BURK</name>
<dbReference type="InterPro" id="IPR013320">
    <property type="entry name" value="ConA-like_dom_sf"/>
</dbReference>
<evidence type="ECO:0000313" key="5">
    <source>
        <dbReference type="Proteomes" id="UP000231501"/>
    </source>
</evidence>
<dbReference type="GO" id="GO:0005975">
    <property type="term" value="P:carbohydrate metabolic process"/>
    <property type="evidence" value="ECO:0007669"/>
    <property type="project" value="InterPro"/>
</dbReference>
<accession>A0A2G9C5E5</accession>
<feature type="chain" id="PRO_5013930221" evidence="2">
    <location>
        <begin position="28"/>
        <end position="287"/>
    </location>
</feature>
<keyword evidence="5" id="KW-1185">Reference proteome</keyword>
<dbReference type="PROSITE" id="PS51762">
    <property type="entry name" value="GH16_2"/>
    <property type="match status" value="1"/>
</dbReference>
<organism evidence="4 5">
    <name type="scientific">Roseateles chitinivorans</name>
    <dbReference type="NCBI Taxonomy" id="2917965"/>
    <lineage>
        <taxon>Bacteria</taxon>
        <taxon>Pseudomonadati</taxon>
        <taxon>Pseudomonadota</taxon>
        <taxon>Betaproteobacteria</taxon>
        <taxon>Burkholderiales</taxon>
        <taxon>Sphaerotilaceae</taxon>
        <taxon>Roseateles</taxon>
    </lineage>
</organism>
<dbReference type="SUPFAM" id="SSF49899">
    <property type="entry name" value="Concanavalin A-like lectins/glucanases"/>
    <property type="match status" value="1"/>
</dbReference>
<gene>
    <name evidence="4" type="ORF">CS062_19225</name>
</gene>
<sequence>MKQRLTRRRAALPLLAALTIDGGSALAQTATGKGGAADGPIGLPAGYTLVWSDEFDRDGLPDATKWAYDTGMNKQGWHNREKQYYAGPRAENAVVRDGRLLITARKEALSSRPDWGGQHYSSTRLITKGKAEWTYGFFEIRARLPCGRGTWPAIWTLGSQGDWPAAGELDILEHMGQKPDWVFSTVHTSSGHGGHGVGDGRKLATACDRFHDYQMLWTPREIRFGIDGQVHAAYPNLDQGPAQWPFDKPQFLILNLAIGGDLGGEIDDAIFPVSYEVAHVRVYQQAR</sequence>
<evidence type="ECO:0000313" key="4">
    <source>
        <dbReference type="EMBL" id="PIM51572.1"/>
    </source>
</evidence>
<evidence type="ECO:0000256" key="1">
    <source>
        <dbReference type="ARBA" id="ARBA00006865"/>
    </source>
</evidence>
<dbReference type="Pfam" id="PF00722">
    <property type="entry name" value="Glyco_hydro_16"/>
    <property type="match status" value="1"/>
</dbReference>
<dbReference type="PANTHER" id="PTHR10963">
    <property type="entry name" value="GLYCOSYL HYDROLASE-RELATED"/>
    <property type="match status" value="1"/>
</dbReference>
<dbReference type="InterPro" id="IPR050546">
    <property type="entry name" value="Glycosyl_Hydrlase_16"/>
</dbReference>
<dbReference type="GO" id="GO:0004553">
    <property type="term" value="F:hydrolase activity, hydrolyzing O-glycosyl compounds"/>
    <property type="evidence" value="ECO:0007669"/>
    <property type="project" value="InterPro"/>
</dbReference>
<dbReference type="RefSeq" id="WP_099863188.1">
    <property type="nucleotide sequence ID" value="NZ_PEOG01000060.1"/>
</dbReference>
<protein>
    <submittedName>
        <fullName evidence="4">Glycoside hydrolase</fullName>
    </submittedName>
</protein>
<keyword evidence="2" id="KW-0732">Signal</keyword>
<reference evidence="4 5" key="1">
    <citation type="submission" date="2017-11" db="EMBL/GenBank/DDBJ databases">
        <title>Draft genome sequence of Mitsuaria sp. HWN-4.</title>
        <authorList>
            <person name="Gundlapally S.R."/>
        </authorList>
    </citation>
    <scope>NUCLEOTIDE SEQUENCE [LARGE SCALE GENOMIC DNA]</scope>
    <source>
        <strain evidence="4 5">HWN-4</strain>
    </source>
</reference>
<dbReference type="EMBL" id="PEOG01000060">
    <property type="protein sequence ID" value="PIM51572.1"/>
    <property type="molecule type" value="Genomic_DNA"/>
</dbReference>